<dbReference type="InterPro" id="IPR036271">
    <property type="entry name" value="Tet_transcr_reg_TetR-rel_C_sf"/>
</dbReference>
<dbReference type="Gene3D" id="1.10.357.10">
    <property type="entry name" value="Tetracycline Repressor, domain 2"/>
    <property type="match status" value="1"/>
</dbReference>
<dbReference type="EMBL" id="LCYN01000039">
    <property type="protein sequence ID" value="KKZ90905.1"/>
    <property type="molecule type" value="Genomic_DNA"/>
</dbReference>
<dbReference type="PROSITE" id="PS01081">
    <property type="entry name" value="HTH_TETR_1"/>
    <property type="match status" value="1"/>
</dbReference>
<dbReference type="Proteomes" id="UP000035350">
    <property type="component" value="Unassembled WGS sequence"/>
</dbReference>
<dbReference type="InterPro" id="IPR041474">
    <property type="entry name" value="NicS_C"/>
</dbReference>
<feature type="domain" description="HTH tetR-type" evidence="3">
    <location>
        <begin position="6"/>
        <end position="66"/>
    </location>
</feature>
<dbReference type="InterPro" id="IPR001647">
    <property type="entry name" value="HTH_TetR"/>
</dbReference>
<evidence type="ECO:0000256" key="2">
    <source>
        <dbReference type="PROSITE-ProRule" id="PRU00335"/>
    </source>
</evidence>
<name>A0A0G8BTQ5_9BACI</name>
<dbReference type="PANTHER" id="PTHR30328:SF54">
    <property type="entry name" value="HTH-TYPE TRANSCRIPTIONAL REPRESSOR SCO4008"/>
    <property type="match status" value="1"/>
</dbReference>
<dbReference type="Pfam" id="PF00440">
    <property type="entry name" value="TetR_N"/>
    <property type="match status" value="1"/>
</dbReference>
<feature type="DNA-binding region" description="H-T-H motif" evidence="2">
    <location>
        <begin position="29"/>
        <end position="48"/>
    </location>
</feature>
<dbReference type="GO" id="GO:0003677">
    <property type="term" value="F:DNA binding"/>
    <property type="evidence" value="ECO:0007669"/>
    <property type="project" value="UniProtKB-UniRule"/>
</dbReference>
<dbReference type="GO" id="GO:0006355">
    <property type="term" value="P:regulation of DNA-templated transcription"/>
    <property type="evidence" value="ECO:0007669"/>
    <property type="project" value="UniProtKB-ARBA"/>
</dbReference>
<proteinExistence type="predicted"/>
<protein>
    <recommendedName>
        <fullName evidence="3">HTH tetR-type domain-containing protein</fullName>
    </recommendedName>
</protein>
<dbReference type="AlphaFoldDB" id="A0A0G8BTQ5"/>
<reference evidence="5" key="2">
    <citation type="submission" date="2015-04" db="EMBL/GenBank/DDBJ databases">
        <title>Draft Genome Sequences of Eight Spore-Forming Food Isolates of Bacillus cereus Genome sequencing.</title>
        <authorList>
            <person name="Krawcyk A.O."/>
            <person name="de Jong A."/>
            <person name="Eijlander R.T."/>
            <person name="Berendsen E.M."/>
            <person name="Holsappel S."/>
            <person name="Wells-Bennik M."/>
            <person name="Kuipers O.P."/>
        </authorList>
    </citation>
    <scope>NUCLEOTIDE SEQUENCE [LARGE SCALE GENOMIC DNA]</scope>
    <source>
        <strain evidence="5">B4147</strain>
    </source>
</reference>
<keyword evidence="1 2" id="KW-0238">DNA-binding</keyword>
<dbReference type="PRINTS" id="PR00455">
    <property type="entry name" value="HTHTETR"/>
</dbReference>
<evidence type="ECO:0000313" key="5">
    <source>
        <dbReference type="Proteomes" id="UP000035350"/>
    </source>
</evidence>
<accession>A0A0G8BTQ5</accession>
<dbReference type="PATRIC" id="fig|1396.433.peg.1039"/>
<dbReference type="Gene3D" id="1.10.10.60">
    <property type="entry name" value="Homeodomain-like"/>
    <property type="match status" value="1"/>
</dbReference>
<dbReference type="Pfam" id="PF17938">
    <property type="entry name" value="TetR_C_29"/>
    <property type="match status" value="1"/>
</dbReference>
<gene>
    <name evidence="4" type="ORF">B4147_0268</name>
</gene>
<reference evidence="4 5" key="1">
    <citation type="journal article" date="2015" name="Genome Announc.">
        <title>Next-Generation Whole-Genome Sequencing of Eight Strains of Bacillus cereus, Isolated from Food.</title>
        <authorList>
            <person name="Krawczyk A.O."/>
            <person name="de Jong A."/>
            <person name="Eijlander R.T."/>
            <person name="Berendsen E.M."/>
            <person name="Holsappel S."/>
            <person name="Wells-Bennik M.H."/>
            <person name="Kuipers O.P."/>
        </authorList>
    </citation>
    <scope>NUCLEOTIDE SEQUENCE [LARGE SCALE GENOMIC DNA]</scope>
    <source>
        <strain evidence="4 5">B4147</strain>
    </source>
</reference>
<dbReference type="RefSeq" id="WP_046960373.1">
    <property type="nucleotide sequence ID" value="NZ_LCYN01000039.1"/>
</dbReference>
<sequence length="201" mass="23380">MGKSREQTIENILEAAKKKFGERGYDGTSIQEIAKEAKVNIAMASYYFNGKENLYLEVFKKYGFAKKLPNFLEETQYNPKTALRQYLTFFITHIKQHPEIGTLAYEEIIKESSQLEKIKPYIIGNFGQLKEILLEGKEQGVFHFFSTNHAIYWITSIVLFPKFKKFIDSMNKSDSDDMQTEWITDDLVNRIISSLIHNPTL</sequence>
<organism evidence="4 5">
    <name type="scientific">Bacillus wiedmannii</name>
    <dbReference type="NCBI Taxonomy" id="1890302"/>
    <lineage>
        <taxon>Bacteria</taxon>
        <taxon>Bacillati</taxon>
        <taxon>Bacillota</taxon>
        <taxon>Bacilli</taxon>
        <taxon>Bacillales</taxon>
        <taxon>Bacillaceae</taxon>
        <taxon>Bacillus</taxon>
        <taxon>Bacillus cereus group</taxon>
    </lineage>
</organism>
<evidence type="ECO:0000313" key="4">
    <source>
        <dbReference type="EMBL" id="KKZ90905.1"/>
    </source>
</evidence>
<evidence type="ECO:0000259" key="3">
    <source>
        <dbReference type="PROSITE" id="PS50977"/>
    </source>
</evidence>
<dbReference type="InterPro" id="IPR023772">
    <property type="entry name" value="DNA-bd_HTH_TetR-type_CS"/>
</dbReference>
<evidence type="ECO:0000256" key="1">
    <source>
        <dbReference type="ARBA" id="ARBA00023125"/>
    </source>
</evidence>
<dbReference type="SUPFAM" id="SSF46689">
    <property type="entry name" value="Homeodomain-like"/>
    <property type="match status" value="1"/>
</dbReference>
<dbReference type="SUPFAM" id="SSF48498">
    <property type="entry name" value="Tetracyclin repressor-like, C-terminal domain"/>
    <property type="match status" value="1"/>
</dbReference>
<comment type="caution">
    <text evidence="4">The sequence shown here is derived from an EMBL/GenBank/DDBJ whole genome shotgun (WGS) entry which is preliminary data.</text>
</comment>
<dbReference type="InterPro" id="IPR050109">
    <property type="entry name" value="HTH-type_TetR-like_transc_reg"/>
</dbReference>
<dbReference type="PANTHER" id="PTHR30328">
    <property type="entry name" value="TRANSCRIPTIONAL REPRESSOR"/>
    <property type="match status" value="1"/>
</dbReference>
<dbReference type="InterPro" id="IPR009057">
    <property type="entry name" value="Homeodomain-like_sf"/>
</dbReference>
<dbReference type="PROSITE" id="PS50977">
    <property type="entry name" value="HTH_TETR_2"/>
    <property type="match status" value="1"/>
</dbReference>